<dbReference type="Pfam" id="PF09357">
    <property type="entry name" value="RteC"/>
    <property type="match status" value="1"/>
</dbReference>
<sequence length="65" mass="8189">DGDVKFKDLAQAMYQFFGIKAKDCYRFYTDIRRRKNHSRTYFLDRMQEKLNDKMRKDDELERMRR</sequence>
<feature type="non-terminal residue" evidence="1">
    <location>
        <position position="1"/>
    </location>
</feature>
<dbReference type="InterPro" id="IPR018534">
    <property type="entry name" value="Tet_reg_excision_RteC"/>
</dbReference>
<evidence type="ECO:0000313" key="2">
    <source>
        <dbReference type="Proteomes" id="UP000477980"/>
    </source>
</evidence>
<dbReference type="AlphaFoldDB" id="A0A6G1VR63"/>
<dbReference type="Proteomes" id="UP000477980">
    <property type="component" value="Unassembled WGS sequence"/>
</dbReference>
<protein>
    <submittedName>
        <fullName evidence="1">RteC protein</fullName>
    </submittedName>
</protein>
<dbReference type="RefSeq" id="WP_194254904.1">
    <property type="nucleotide sequence ID" value="NZ_VZAH01000149.1"/>
</dbReference>
<organism evidence="1 2">
    <name type="scientific">Segatella copri</name>
    <dbReference type="NCBI Taxonomy" id="165179"/>
    <lineage>
        <taxon>Bacteria</taxon>
        <taxon>Pseudomonadati</taxon>
        <taxon>Bacteroidota</taxon>
        <taxon>Bacteroidia</taxon>
        <taxon>Bacteroidales</taxon>
        <taxon>Prevotellaceae</taxon>
        <taxon>Segatella</taxon>
    </lineage>
</organism>
<dbReference type="EMBL" id="VZAH01000149">
    <property type="protein sequence ID" value="MQP15512.1"/>
    <property type="molecule type" value="Genomic_DNA"/>
</dbReference>
<proteinExistence type="predicted"/>
<evidence type="ECO:0000313" key="1">
    <source>
        <dbReference type="EMBL" id="MQP15512.1"/>
    </source>
</evidence>
<accession>A0A6G1VR63</accession>
<comment type="caution">
    <text evidence="1">The sequence shown here is derived from an EMBL/GenBank/DDBJ whole genome shotgun (WGS) entry which is preliminary data.</text>
</comment>
<reference evidence="1 2" key="1">
    <citation type="submission" date="2019-09" db="EMBL/GenBank/DDBJ databases">
        <title>Distinct polysaccharide growth profiles of human intestinal Prevotella copri isolates.</title>
        <authorList>
            <person name="Fehlner-Peach H."/>
            <person name="Magnabosco C."/>
            <person name="Raghavan V."/>
            <person name="Scher J.U."/>
            <person name="Tett A."/>
            <person name="Cox L.M."/>
            <person name="Gottsegen C."/>
            <person name="Watters A."/>
            <person name="Wiltshire- Gordon J.D."/>
            <person name="Segata N."/>
            <person name="Bonneau R."/>
            <person name="Littman D.R."/>
        </authorList>
    </citation>
    <scope>NUCLEOTIDE SEQUENCE [LARGE SCALE GENOMIC DNA]</scope>
    <source>
        <strain evidence="2">iAA917</strain>
    </source>
</reference>
<name>A0A6G1VR63_9BACT</name>
<gene>
    <name evidence="1" type="ORF">F7D25_14125</name>
</gene>